<sequence length="749" mass="84029">MVEQLPKNVRELIIAFTVFFSILAAGLYITKLSNDNFLSSQRLLLSGISRSKASNIERRISYSFTSVRVLAHEVKRAGGTLPDFEDYARNISRSIEGVASLNLAPNGVITQVYPLETSRIALGINVMKDPKYREAATHSIKTKNMITVGPVPLRQGGVAVIGRYPIFMEDEHGEESFWGFSTALVRLDTLLKDSGFDQLESEGYSFRLTREHSDTHEPLEIYRSKADLEHDVVATSQIKLPSTTWTLTLSLSAQQAIYGRSVNGALISFLVALGFSIALYSILLQPRRLKEQVINKTKELQELAHGDPLTGLPNRRYLNERVPSLIQHIIKHKKLGAFIYFDLDNFKSINDSIGHDIGDEVLTQVAARLKNVVGDTGKVIRLGGDEFGILLESAKDEQSILKMADTILDSVQYTLKIRQREFRLSTSLGIAYIPQHGSKVLSLMQNADMALYQAKRKGRNRYEVFTEGMRLCTVELNQGRITLERGIQNSQIELYYQPQFDLASKSIVSAEVLIRWNHPRRGLLFPDSFISTAEETGLIVALGNYVIEKTFQYQAKRMAQGMPPMCLHINVSPIHVNDPHLLDFVKKMIYLYQVPGDLIGLEITETVLVEDLNQAVKVLCAIKALGVRIAIDDFGTGFSSLSQLKNLPVDILKIDRSFVKDIEHDQNDRMIVEAIIAMAHKLNIEVIAEGIETPEQMQMLEGYCCDTGQGYLVSKAVREPEFSRMDLDIRGKVINAFGIENKALYSNAR</sequence>
<dbReference type="InterPro" id="IPR000160">
    <property type="entry name" value="GGDEF_dom"/>
</dbReference>
<dbReference type="GO" id="GO:0003824">
    <property type="term" value="F:catalytic activity"/>
    <property type="evidence" value="ECO:0007669"/>
    <property type="project" value="UniProtKB-ARBA"/>
</dbReference>
<evidence type="ECO:0000259" key="7">
    <source>
        <dbReference type="PROSITE" id="PS50839"/>
    </source>
</evidence>
<comment type="subcellular location">
    <subcellularLocation>
        <location evidence="2">Membrane</location>
    </subcellularLocation>
</comment>
<dbReference type="GO" id="GO:0007165">
    <property type="term" value="P:signal transduction"/>
    <property type="evidence" value="ECO:0007669"/>
    <property type="project" value="UniProtKB-ARBA"/>
</dbReference>
<name>A0A4R6MC86_9GAMM</name>
<keyword evidence="11" id="KW-1185">Reference proteome</keyword>
<dbReference type="InterPro" id="IPR001633">
    <property type="entry name" value="EAL_dom"/>
</dbReference>
<feature type="domain" description="CHASE" evidence="7">
    <location>
        <begin position="105"/>
        <end position="248"/>
    </location>
</feature>
<evidence type="ECO:0000259" key="8">
    <source>
        <dbReference type="PROSITE" id="PS50883"/>
    </source>
</evidence>
<protein>
    <submittedName>
        <fullName evidence="10">Periplasmic sensor diguanylate cyclase/phosphodiesterase</fullName>
    </submittedName>
</protein>
<dbReference type="SMART" id="SM00267">
    <property type="entry name" value="GGDEF"/>
    <property type="match status" value="1"/>
</dbReference>
<dbReference type="NCBIfam" id="TIGR00254">
    <property type="entry name" value="GGDEF"/>
    <property type="match status" value="1"/>
</dbReference>
<comment type="caution">
    <text evidence="10">The sequence shown here is derived from an EMBL/GenBank/DDBJ whole genome shotgun (WGS) entry which is preliminary data.</text>
</comment>
<dbReference type="PROSITE" id="PS50887">
    <property type="entry name" value="GGDEF"/>
    <property type="match status" value="1"/>
</dbReference>
<keyword evidence="4 6" id="KW-1133">Transmembrane helix</keyword>
<dbReference type="InterPro" id="IPR043128">
    <property type="entry name" value="Rev_trsase/Diguanyl_cyclase"/>
</dbReference>
<dbReference type="SUPFAM" id="SSF141868">
    <property type="entry name" value="EAL domain-like"/>
    <property type="match status" value="1"/>
</dbReference>
<comment type="cofactor">
    <cofactor evidence="1">
        <name>Mg(2+)</name>
        <dbReference type="ChEBI" id="CHEBI:18420"/>
    </cofactor>
</comment>
<dbReference type="Pfam" id="PF03924">
    <property type="entry name" value="CHASE"/>
    <property type="match status" value="1"/>
</dbReference>
<dbReference type="RefSeq" id="WP_133503164.1">
    <property type="nucleotide sequence ID" value="NZ_SNXC01000010.1"/>
</dbReference>
<dbReference type="PROSITE" id="PS50839">
    <property type="entry name" value="CHASE"/>
    <property type="match status" value="1"/>
</dbReference>
<evidence type="ECO:0000313" key="11">
    <source>
        <dbReference type="Proteomes" id="UP000294656"/>
    </source>
</evidence>
<dbReference type="Proteomes" id="UP000294656">
    <property type="component" value="Unassembled WGS sequence"/>
</dbReference>
<organism evidence="10 11">
    <name type="scientific">Marinomonas balearica</name>
    <dbReference type="NCBI Taxonomy" id="491947"/>
    <lineage>
        <taxon>Bacteria</taxon>
        <taxon>Pseudomonadati</taxon>
        <taxon>Pseudomonadota</taxon>
        <taxon>Gammaproteobacteria</taxon>
        <taxon>Oceanospirillales</taxon>
        <taxon>Oceanospirillaceae</taxon>
        <taxon>Marinomonas</taxon>
    </lineage>
</organism>
<dbReference type="CDD" id="cd01948">
    <property type="entry name" value="EAL"/>
    <property type="match status" value="1"/>
</dbReference>
<dbReference type="SUPFAM" id="SSF55073">
    <property type="entry name" value="Nucleotide cyclase"/>
    <property type="match status" value="1"/>
</dbReference>
<dbReference type="PROSITE" id="PS50883">
    <property type="entry name" value="EAL"/>
    <property type="match status" value="1"/>
</dbReference>
<accession>A0A4R6MC86</accession>
<dbReference type="EMBL" id="SNXC01000010">
    <property type="protein sequence ID" value="TDO98946.1"/>
    <property type="molecule type" value="Genomic_DNA"/>
</dbReference>
<dbReference type="AlphaFoldDB" id="A0A4R6MC86"/>
<dbReference type="InterPro" id="IPR052155">
    <property type="entry name" value="Biofilm_reg_signaling"/>
</dbReference>
<feature type="transmembrane region" description="Helical" evidence="6">
    <location>
        <begin position="264"/>
        <end position="284"/>
    </location>
</feature>
<dbReference type="InterPro" id="IPR035919">
    <property type="entry name" value="EAL_sf"/>
</dbReference>
<evidence type="ECO:0000256" key="6">
    <source>
        <dbReference type="SAM" id="Phobius"/>
    </source>
</evidence>
<evidence type="ECO:0000256" key="2">
    <source>
        <dbReference type="ARBA" id="ARBA00004370"/>
    </source>
</evidence>
<feature type="domain" description="EAL" evidence="8">
    <location>
        <begin position="476"/>
        <end position="730"/>
    </location>
</feature>
<dbReference type="InterPro" id="IPR029787">
    <property type="entry name" value="Nucleotide_cyclase"/>
</dbReference>
<dbReference type="GO" id="GO:0016020">
    <property type="term" value="C:membrane"/>
    <property type="evidence" value="ECO:0007669"/>
    <property type="project" value="UniProtKB-SubCell"/>
</dbReference>
<keyword evidence="3 6" id="KW-0812">Transmembrane</keyword>
<gene>
    <name evidence="10" type="ORF">DFP79_1370</name>
</gene>
<evidence type="ECO:0000256" key="4">
    <source>
        <dbReference type="ARBA" id="ARBA00022989"/>
    </source>
</evidence>
<reference evidence="10 11" key="1">
    <citation type="submission" date="2019-03" db="EMBL/GenBank/DDBJ databases">
        <title>Genomic Encyclopedia of Type Strains, Phase III (KMG-III): the genomes of soil and plant-associated and newly described type strains.</title>
        <authorList>
            <person name="Whitman W."/>
        </authorList>
    </citation>
    <scope>NUCLEOTIDE SEQUENCE [LARGE SCALE GENOMIC DNA]</scope>
    <source>
        <strain evidence="10 11">CECT 7378</strain>
    </source>
</reference>
<evidence type="ECO:0000313" key="10">
    <source>
        <dbReference type="EMBL" id="TDO98946.1"/>
    </source>
</evidence>
<dbReference type="OrthoDB" id="1316910at2"/>
<dbReference type="InterPro" id="IPR006189">
    <property type="entry name" value="CHASE_dom"/>
</dbReference>
<proteinExistence type="predicted"/>
<evidence type="ECO:0000256" key="5">
    <source>
        <dbReference type="ARBA" id="ARBA00023136"/>
    </source>
</evidence>
<dbReference type="Gene3D" id="3.30.450.350">
    <property type="entry name" value="CHASE domain"/>
    <property type="match status" value="1"/>
</dbReference>
<keyword evidence="5 6" id="KW-0472">Membrane</keyword>
<evidence type="ECO:0000256" key="3">
    <source>
        <dbReference type="ARBA" id="ARBA00022692"/>
    </source>
</evidence>
<dbReference type="InterPro" id="IPR042240">
    <property type="entry name" value="CHASE_sf"/>
</dbReference>
<dbReference type="SMART" id="SM00052">
    <property type="entry name" value="EAL"/>
    <property type="match status" value="1"/>
</dbReference>
<dbReference type="Pfam" id="PF00563">
    <property type="entry name" value="EAL"/>
    <property type="match status" value="1"/>
</dbReference>
<evidence type="ECO:0000259" key="9">
    <source>
        <dbReference type="PROSITE" id="PS50887"/>
    </source>
</evidence>
<dbReference type="Pfam" id="PF00990">
    <property type="entry name" value="GGDEF"/>
    <property type="match status" value="1"/>
</dbReference>
<feature type="domain" description="GGDEF" evidence="9">
    <location>
        <begin position="334"/>
        <end position="467"/>
    </location>
</feature>
<dbReference type="CDD" id="cd01949">
    <property type="entry name" value="GGDEF"/>
    <property type="match status" value="1"/>
</dbReference>
<dbReference type="Gene3D" id="3.20.20.450">
    <property type="entry name" value="EAL domain"/>
    <property type="match status" value="1"/>
</dbReference>
<dbReference type="FunFam" id="3.30.70.270:FF:000001">
    <property type="entry name" value="Diguanylate cyclase domain protein"/>
    <property type="match status" value="1"/>
</dbReference>
<evidence type="ECO:0000256" key="1">
    <source>
        <dbReference type="ARBA" id="ARBA00001946"/>
    </source>
</evidence>
<dbReference type="PANTHER" id="PTHR44757">
    <property type="entry name" value="DIGUANYLATE CYCLASE DGCP"/>
    <property type="match status" value="1"/>
</dbReference>
<dbReference type="SMART" id="SM01079">
    <property type="entry name" value="CHASE"/>
    <property type="match status" value="1"/>
</dbReference>
<feature type="transmembrane region" description="Helical" evidence="6">
    <location>
        <begin position="12"/>
        <end position="30"/>
    </location>
</feature>
<dbReference type="Gene3D" id="3.30.70.270">
    <property type="match status" value="1"/>
</dbReference>
<dbReference type="PANTHER" id="PTHR44757:SF2">
    <property type="entry name" value="BIOFILM ARCHITECTURE MAINTENANCE PROTEIN MBAA"/>
    <property type="match status" value="1"/>
</dbReference>